<evidence type="ECO:0000313" key="7">
    <source>
        <dbReference type="Proteomes" id="UP000483802"/>
    </source>
</evidence>
<dbReference type="PRINTS" id="PR00039">
    <property type="entry name" value="HTHLYSR"/>
</dbReference>
<evidence type="ECO:0000256" key="4">
    <source>
        <dbReference type="ARBA" id="ARBA00023163"/>
    </source>
</evidence>
<name>A0A6L6X8V1_9ACTN</name>
<dbReference type="Pfam" id="PF00126">
    <property type="entry name" value="HTH_1"/>
    <property type="match status" value="1"/>
</dbReference>
<dbReference type="Proteomes" id="UP000483802">
    <property type="component" value="Unassembled WGS sequence"/>
</dbReference>
<accession>A0A6L6X8V1</accession>
<evidence type="ECO:0000256" key="3">
    <source>
        <dbReference type="ARBA" id="ARBA00023125"/>
    </source>
</evidence>
<evidence type="ECO:0000313" key="6">
    <source>
        <dbReference type="EMBL" id="MVO90363.1"/>
    </source>
</evidence>
<dbReference type="GO" id="GO:0003677">
    <property type="term" value="F:DNA binding"/>
    <property type="evidence" value="ECO:0007669"/>
    <property type="project" value="UniProtKB-KW"/>
</dbReference>
<evidence type="ECO:0000256" key="2">
    <source>
        <dbReference type="ARBA" id="ARBA00023015"/>
    </source>
</evidence>
<dbReference type="Gene3D" id="3.40.190.10">
    <property type="entry name" value="Periplasmic binding protein-like II"/>
    <property type="match status" value="2"/>
</dbReference>
<dbReference type="GO" id="GO:0003700">
    <property type="term" value="F:DNA-binding transcription factor activity"/>
    <property type="evidence" value="ECO:0007669"/>
    <property type="project" value="InterPro"/>
</dbReference>
<dbReference type="AlphaFoldDB" id="A0A6L6X8V1"/>
<dbReference type="InterPro" id="IPR005119">
    <property type="entry name" value="LysR_subst-bd"/>
</dbReference>
<dbReference type="PANTHER" id="PTHR30346">
    <property type="entry name" value="TRANSCRIPTIONAL DUAL REGULATOR HCAR-RELATED"/>
    <property type="match status" value="1"/>
</dbReference>
<dbReference type="GO" id="GO:0032993">
    <property type="term" value="C:protein-DNA complex"/>
    <property type="evidence" value="ECO:0007669"/>
    <property type="project" value="TreeGrafter"/>
</dbReference>
<keyword evidence="4" id="KW-0804">Transcription</keyword>
<dbReference type="SUPFAM" id="SSF53850">
    <property type="entry name" value="Periplasmic binding protein-like II"/>
    <property type="match status" value="1"/>
</dbReference>
<keyword evidence="7" id="KW-1185">Reference proteome</keyword>
<proteinExistence type="inferred from homology"/>
<evidence type="ECO:0000256" key="1">
    <source>
        <dbReference type="ARBA" id="ARBA00009437"/>
    </source>
</evidence>
<feature type="domain" description="HTH lysR-type" evidence="5">
    <location>
        <begin position="31"/>
        <end position="88"/>
    </location>
</feature>
<dbReference type="Gene3D" id="1.10.10.10">
    <property type="entry name" value="Winged helix-like DNA-binding domain superfamily/Winged helix DNA-binding domain"/>
    <property type="match status" value="1"/>
</dbReference>
<dbReference type="EMBL" id="WPNZ01000032">
    <property type="protein sequence ID" value="MVO90363.1"/>
    <property type="molecule type" value="Genomic_DNA"/>
</dbReference>
<organism evidence="6 7">
    <name type="scientific">Streptomyces typhae</name>
    <dbReference type="NCBI Taxonomy" id="2681492"/>
    <lineage>
        <taxon>Bacteria</taxon>
        <taxon>Bacillati</taxon>
        <taxon>Actinomycetota</taxon>
        <taxon>Actinomycetes</taxon>
        <taxon>Kitasatosporales</taxon>
        <taxon>Streptomycetaceae</taxon>
        <taxon>Streptomyces</taxon>
    </lineage>
</organism>
<evidence type="ECO:0000259" key="5">
    <source>
        <dbReference type="PROSITE" id="PS50931"/>
    </source>
</evidence>
<dbReference type="InterPro" id="IPR000847">
    <property type="entry name" value="LysR_HTH_N"/>
</dbReference>
<dbReference type="InterPro" id="IPR036388">
    <property type="entry name" value="WH-like_DNA-bd_sf"/>
</dbReference>
<dbReference type="PROSITE" id="PS50931">
    <property type="entry name" value="HTH_LYSR"/>
    <property type="match status" value="1"/>
</dbReference>
<comment type="similarity">
    <text evidence="1">Belongs to the LysR transcriptional regulatory family.</text>
</comment>
<dbReference type="SUPFAM" id="SSF46785">
    <property type="entry name" value="Winged helix' DNA-binding domain"/>
    <property type="match status" value="1"/>
</dbReference>
<sequence length="353" mass="38272">MAERPARKAARRLPHTWSAPGTRFHTFVVDMEERHLRCLEAVAATGSLNKAARLLGLSQPALSAQLRRIETAVGGEVFERSPSGARATSLGEVLLPYVREALRGMDTLHRAIAAHHTAAVGRSLRLGVRTTPLALLLYEVAADLVGEVAELVVLDRSVEAVAALVRGDVDLVLHTDFPGRPITAASGVRMSSVGTEPLFVGLPDDHPLAARAEIDLADLAAETWLLAVNGDDEFDRHLMEQRRLAGHSTMVVRAVEPLLLVQLMRRGGPVVSAMNALSSGMVIPGVVRELRGSPVRTRHVLLWRENGGPVDEKLAGRLRSGLLDAYRSALSHSGRVPGWWERNPGWLGSTPRR</sequence>
<protein>
    <submittedName>
        <fullName evidence="6">LysR family transcriptional regulator</fullName>
    </submittedName>
</protein>
<reference evidence="6 7" key="1">
    <citation type="submission" date="2019-11" db="EMBL/GenBank/DDBJ databases">
        <title>Streptomyces typhae sp. nov., a novel endophytic actinomycete isolated from the root of cattail pollen (Typha angustifolia L.).</title>
        <authorList>
            <person name="Peng C."/>
        </authorList>
    </citation>
    <scope>NUCLEOTIDE SEQUENCE [LARGE SCALE GENOMIC DNA]</scope>
    <source>
        <strain evidence="7">p1417</strain>
    </source>
</reference>
<keyword evidence="2" id="KW-0805">Transcription regulation</keyword>
<gene>
    <name evidence="6" type="ORF">GPA10_37855</name>
</gene>
<comment type="caution">
    <text evidence="6">The sequence shown here is derived from an EMBL/GenBank/DDBJ whole genome shotgun (WGS) entry which is preliminary data.</text>
</comment>
<dbReference type="InterPro" id="IPR036390">
    <property type="entry name" value="WH_DNA-bd_sf"/>
</dbReference>
<dbReference type="Pfam" id="PF03466">
    <property type="entry name" value="LysR_substrate"/>
    <property type="match status" value="1"/>
</dbReference>
<keyword evidence="3" id="KW-0238">DNA-binding</keyword>
<dbReference type="PANTHER" id="PTHR30346:SF30">
    <property type="entry name" value="SMALL NEUTRAL PROTEASE REGULATORY PROTEIN"/>
    <property type="match status" value="1"/>
</dbReference>